<organism evidence="2 3">
    <name type="scientific">Apiospora aurea</name>
    <dbReference type="NCBI Taxonomy" id="335848"/>
    <lineage>
        <taxon>Eukaryota</taxon>
        <taxon>Fungi</taxon>
        <taxon>Dikarya</taxon>
        <taxon>Ascomycota</taxon>
        <taxon>Pezizomycotina</taxon>
        <taxon>Sordariomycetes</taxon>
        <taxon>Xylariomycetidae</taxon>
        <taxon>Amphisphaeriales</taxon>
        <taxon>Apiosporaceae</taxon>
        <taxon>Apiospora</taxon>
    </lineage>
</organism>
<sequence length="376" mass="41338">MAPVDDRRSKETALNSLNTALSTNTPRDTVSTYRQDPSTVDSFDLIMVITSPISHFPSCSGLTSSVPGHPNPSIPALNISPILSHRANFEEPLCVILRAQPSSTEHSALLIWLCRRSIPQSRYSSLEHFGRSLQRLHLNPYGESKGVNIYDQTVRQTTPGIGHISHPLTSCRLRRKNRSTPSPKHNRAAESTRLSEYGSTDKRANHASTHLEVDSQFLNLRTPQSPSLAVASSVLHLNSCSGPKGVEIDDQVVNLASVVSRAEPKLIWMAVVTEFVLLEHPTKYHLLPGHHSTVFAGCCFLDSGFDLQDLSPHLFHIMWLDVHPDSGSTTYTLLCTQIQDHLHSATFLYDPGQPSGIFGSGSTRSTQQLITADPTS</sequence>
<name>A0ABR1Q352_9PEZI</name>
<feature type="region of interest" description="Disordered" evidence="1">
    <location>
        <begin position="173"/>
        <end position="204"/>
    </location>
</feature>
<accession>A0ABR1Q352</accession>
<dbReference type="EMBL" id="JAQQWE010000007">
    <property type="protein sequence ID" value="KAK7946415.1"/>
    <property type="molecule type" value="Genomic_DNA"/>
</dbReference>
<dbReference type="RefSeq" id="XP_066696449.1">
    <property type="nucleotide sequence ID" value="XM_066846958.1"/>
</dbReference>
<dbReference type="GeneID" id="92080020"/>
<dbReference type="Proteomes" id="UP001391051">
    <property type="component" value="Unassembled WGS sequence"/>
</dbReference>
<comment type="caution">
    <text evidence="2">The sequence shown here is derived from an EMBL/GenBank/DDBJ whole genome shotgun (WGS) entry which is preliminary data.</text>
</comment>
<reference evidence="2 3" key="1">
    <citation type="submission" date="2023-01" db="EMBL/GenBank/DDBJ databases">
        <title>Analysis of 21 Apiospora genomes using comparative genomics revels a genus with tremendous synthesis potential of carbohydrate active enzymes and secondary metabolites.</title>
        <authorList>
            <person name="Sorensen T."/>
        </authorList>
    </citation>
    <scope>NUCLEOTIDE SEQUENCE [LARGE SCALE GENOMIC DNA]</scope>
    <source>
        <strain evidence="2 3">CBS 24483</strain>
    </source>
</reference>
<proteinExistence type="predicted"/>
<evidence type="ECO:0000313" key="3">
    <source>
        <dbReference type="Proteomes" id="UP001391051"/>
    </source>
</evidence>
<evidence type="ECO:0000256" key="1">
    <source>
        <dbReference type="SAM" id="MobiDB-lite"/>
    </source>
</evidence>
<protein>
    <submittedName>
        <fullName evidence="2">Uncharacterized protein</fullName>
    </submittedName>
</protein>
<keyword evidence="3" id="KW-1185">Reference proteome</keyword>
<gene>
    <name evidence="2" type="ORF">PG986_010736</name>
</gene>
<evidence type="ECO:0000313" key="2">
    <source>
        <dbReference type="EMBL" id="KAK7946415.1"/>
    </source>
</evidence>